<name>A0A061IVA1_TRYRA</name>
<feature type="region of interest" description="Disordered" evidence="1">
    <location>
        <begin position="30"/>
        <end position="169"/>
    </location>
</feature>
<protein>
    <submittedName>
        <fullName evidence="2">Uncharacterized protein</fullName>
    </submittedName>
</protein>
<proteinExistence type="predicted"/>
<feature type="region of interest" description="Disordered" evidence="1">
    <location>
        <begin position="779"/>
        <end position="825"/>
    </location>
</feature>
<comment type="caution">
    <text evidence="2">The sequence shown here is derived from an EMBL/GenBank/DDBJ whole genome shotgun (WGS) entry which is preliminary data.</text>
</comment>
<organism evidence="2 3">
    <name type="scientific">Trypanosoma rangeli SC58</name>
    <dbReference type="NCBI Taxonomy" id="429131"/>
    <lineage>
        <taxon>Eukaryota</taxon>
        <taxon>Discoba</taxon>
        <taxon>Euglenozoa</taxon>
        <taxon>Kinetoplastea</taxon>
        <taxon>Metakinetoplastina</taxon>
        <taxon>Trypanosomatida</taxon>
        <taxon>Trypanosomatidae</taxon>
        <taxon>Trypanosoma</taxon>
        <taxon>Herpetosoma</taxon>
    </lineage>
</organism>
<keyword evidence="3" id="KW-1185">Reference proteome</keyword>
<gene>
    <name evidence="2" type="ORF">TRSC58_06317</name>
</gene>
<reference evidence="2 3" key="1">
    <citation type="submission" date="2013-07" db="EMBL/GenBank/DDBJ databases">
        <authorList>
            <person name="Stoco P.H."/>
            <person name="Wagner G."/>
            <person name="Gerber A."/>
            <person name="Zaha A."/>
            <person name="Thompson C."/>
            <person name="Bartholomeu D.C."/>
            <person name="Luckemeyer D.D."/>
            <person name="Bahia D."/>
            <person name="Loreto E."/>
            <person name="Prestes E.B."/>
            <person name="Lima F.M."/>
            <person name="Rodrigues-Luiz G."/>
            <person name="Vallejo G.A."/>
            <person name="Filho J.F."/>
            <person name="Monteiro K.M."/>
            <person name="Tyler K.M."/>
            <person name="de Almeida L.G."/>
            <person name="Ortiz M.F."/>
            <person name="Siervo M.A."/>
            <person name="de Moraes M.H."/>
            <person name="Cunha O.L."/>
            <person name="Mendonca-Neto R."/>
            <person name="Silva R."/>
            <person name="Teixeira S.M."/>
            <person name="Murta S.M."/>
            <person name="Sincero T.C."/>
            <person name="Mendes T.A."/>
            <person name="Urmenyi T.P."/>
            <person name="Silva V.G."/>
            <person name="da Rocha W.D."/>
            <person name="Andersson B."/>
            <person name="Romanha A.J."/>
            <person name="Steindel M."/>
            <person name="de Vasconcelos A.T."/>
            <person name="Grisard E.C."/>
        </authorList>
    </citation>
    <scope>NUCLEOTIDE SEQUENCE [LARGE SCALE GENOMIC DNA]</scope>
    <source>
        <strain evidence="2 3">SC58</strain>
    </source>
</reference>
<feature type="compositionally biased region" description="Basic and acidic residues" evidence="1">
    <location>
        <begin position="95"/>
        <end position="104"/>
    </location>
</feature>
<evidence type="ECO:0000313" key="2">
    <source>
        <dbReference type="EMBL" id="ESL06015.1"/>
    </source>
</evidence>
<dbReference type="Proteomes" id="UP000031737">
    <property type="component" value="Unassembled WGS sequence"/>
</dbReference>
<accession>A0A061IVA1</accession>
<dbReference type="AlphaFoldDB" id="A0A061IVA1"/>
<dbReference type="EMBL" id="AUPL01006317">
    <property type="protein sequence ID" value="ESL06015.1"/>
    <property type="molecule type" value="Genomic_DNA"/>
</dbReference>
<evidence type="ECO:0000313" key="3">
    <source>
        <dbReference type="Proteomes" id="UP000031737"/>
    </source>
</evidence>
<evidence type="ECO:0000256" key="1">
    <source>
        <dbReference type="SAM" id="MobiDB-lite"/>
    </source>
</evidence>
<dbReference type="VEuPathDB" id="TriTrypDB:TRSC58_06317"/>
<sequence>MAMAPTHCFEPPLRLYIGVDYRWDPLFFRIPSPRGPTAHASRAAPSEGTYGVPHVVDRRSRRESSYSPDMVPRHPGGALRIQATSDPQLQQRQESGGERRRDSPRAGGGGDVRRDCVSCGPRPDEGVVPSQTAVTPQPRPAPATCPPPTCKRKEGANPATSRRSKASAAIAGRAVLSHPHDHSLVRSPRLTRSAILRREFNASDAPSKQPLGSSLDFTNRVGAAFARTPAEVGGVRMAPTRGEGAAPPSTLLADGAATRHCQDHAWASTLCAASLTPRGTRAAALRLEHVRRKLNVDHVPRGSVARPHHLERTAVAARAGLVVVDGNRHGNVEGMKWRSEIPPIPKLWELTAPRTANQSMRTKGGDPVWDSSHGLDAAATRGWEAKARGRLLRSKAATKEGGVCRDGVDQLSILCDKEGIVFTSTEMNGGGGGAVMPVDKVEEEPEGNALAGDPDACRLRIRAGNPEWVEPPVQSGSCAEEEVAGPCCEGVKLTPVLSVKDNREHTLSPFDMVVSLHEWSSDPFSEDATATPQSLTAAEVEVEGVVSPPSYWRAETLPMVEANAACAAPSAVSLEECLSPSITPGRRGARDAVAALSRTSAWTDDIPLSSCTKRHVAERMASMPPCLLLEYAAAPRRTKMRLTPSTTLRNYKALQRRVRMKAMRTFFYKWIAWIRLRARMGWASVGQADLSTRSRGHQGHVPSAVLMGPAFTLCDETGAAEELHATQQNGQDVVWETLSKELCVTPTQPHVPLKKKSPPPLSVKLLERVVGSNEQTRTTVQDMESTYNSNDSRFASSSLASREEDCVSPQSRSAHAEYEGDWTPTEGTLLDSLRSLTPINCDAQGMKLLPSRMSSASVKSRSILSANDSLGSLELEDVIPAPKRSSQSTA</sequence>
<feature type="compositionally biased region" description="Pro residues" evidence="1">
    <location>
        <begin position="137"/>
        <end position="149"/>
    </location>
</feature>
<feature type="region of interest" description="Disordered" evidence="1">
    <location>
        <begin position="871"/>
        <end position="890"/>
    </location>
</feature>
<feature type="compositionally biased region" description="Basic and acidic residues" evidence="1">
    <location>
        <begin position="55"/>
        <end position="64"/>
    </location>
</feature>
<dbReference type="OrthoDB" id="249739at2759"/>
<feature type="compositionally biased region" description="Polar residues" evidence="1">
    <location>
        <begin position="779"/>
        <end position="800"/>
    </location>
</feature>